<dbReference type="OrthoDB" id="6436547at2759"/>
<organism evidence="2 3">
    <name type="scientific">Nephila pilipes</name>
    <name type="common">Giant wood spider</name>
    <name type="synonym">Nephila maculata</name>
    <dbReference type="NCBI Taxonomy" id="299642"/>
    <lineage>
        <taxon>Eukaryota</taxon>
        <taxon>Metazoa</taxon>
        <taxon>Ecdysozoa</taxon>
        <taxon>Arthropoda</taxon>
        <taxon>Chelicerata</taxon>
        <taxon>Arachnida</taxon>
        <taxon>Araneae</taxon>
        <taxon>Araneomorphae</taxon>
        <taxon>Entelegynae</taxon>
        <taxon>Araneoidea</taxon>
        <taxon>Nephilidae</taxon>
        <taxon>Nephila</taxon>
    </lineage>
</organism>
<keyword evidence="3" id="KW-1185">Reference proteome</keyword>
<proteinExistence type="predicted"/>
<accession>A0A8X6U4Z1</accession>
<name>A0A8X6U4Z1_NEPPI</name>
<keyword evidence="1" id="KW-0812">Transmembrane</keyword>
<comment type="caution">
    <text evidence="2">The sequence shown here is derived from an EMBL/GenBank/DDBJ whole genome shotgun (WGS) entry which is preliminary data.</text>
</comment>
<protein>
    <submittedName>
        <fullName evidence="2">Uncharacterized protein</fullName>
    </submittedName>
</protein>
<dbReference type="EMBL" id="BMAW01070823">
    <property type="protein sequence ID" value="GFT75324.1"/>
    <property type="molecule type" value="Genomic_DNA"/>
</dbReference>
<evidence type="ECO:0000256" key="1">
    <source>
        <dbReference type="SAM" id="Phobius"/>
    </source>
</evidence>
<evidence type="ECO:0000313" key="2">
    <source>
        <dbReference type="EMBL" id="GFT75324.1"/>
    </source>
</evidence>
<reference evidence="2" key="1">
    <citation type="submission" date="2020-08" db="EMBL/GenBank/DDBJ databases">
        <title>Multicomponent nature underlies the extraordinary mechanical properties of spider dragline silk.</title>
        <authorList>
            <person name="Kono N."/>
            <person name="Nakamura H."/>
            <person name="Mori M."/>
            <person name="Yoshida Y."/>
            <person name="Ohtoshi R."/>
            <person name="Malay A.D."/>
            <person name="Moran D.A.P."/>
            <person name="Tomita M."/>
            <person name="Numata K."/>
            <person name="Arakawa K."/>
        </authorList>
    </citation>
    <scope>NUCLEOTIDE SEQUENCE</scope>
</reference>
<dbReference type="Proteomes" id="UP000887013">
    <property type="component" value="Unassembled WGS sequence"/>
</dbReference>
<feature type="transmembrane region" description="Helical" evidence="1">
    <location>
        <begin position="80"/>
        <end position="100"/>
    </location>
</feature>
<keyword evidence="1" id="KW-1133">Transmembrane helix</keyword>
<dbReference type="AlphaFoldDB" id="A0A8X6U4Z1"/>
<keyword evidence="1" id="KW-0472">Membrane</keyword>
<gene>
    <name evidence="2" type="ORF">NPIL_16451</name>
</gene>
<evidence type="ECO:0000313" key="3">
    <source>
        <dbReference type="Proteomes" id="UP000887013"/>
    </source>
</evidence>
<sequence length="213" mass="25492">MHSNLRFLSERPPLFNVRSRTSQNTTRIKRRIKPRKNRTIEWLTAEEFAETFSENDPNHSKRMKNFRDRRNEEMSPKRSALWNVLRGLILILCILCFLYQSTKFCILYFSYPTTLSLAVARPEVIIKPAFTFCNSGFMNRTYFCDEYPNLCMKPNNLTHFCEKYPFNCRGDSSNLMSHTQVQTTSMKYLYWDMVPVNPQWKKFRPTAFWFLSL</sequence>